<evidence type="ECO:0000313" key="4">
    <source>
        <dbReference type="EMBL" id="CAN00689.1"/>
    </source>
</evidence>
<dbReference type="PANTHER" id="PTHR46844">
    <property type="entry name" value="SLR5058 PROTEIN"/>
    <property type="match status" value="1"/>
</dbReference>
<dbReference type="eggNOG" id="COG5635">
    <property type="taxonomic scope" value="Bacteria"/>
</dbReference>
<organism evidence="4 5">
    <name type="scientific">Clavibacter michiganensis subsp. michiganensis (strain NCPPB 382)</name>
    <dbReference type="NCBI Taxonomy" id="443906"/>
    <lineage>
        <taxon>Bacteria</taxon>
        <taxon>Bacillati</taxon>
        <taxon>Actinomycetota</taxon>
        <taxon>Actinomycetes</taxon>
        <taxon>Micrococcales</taxon>
        <taxon>Microbacteriaceae</taxon>
        <taxon>Clavibacter</taxon>
    </lineage>
</organism>
<dbReference type="Gene3D" id="3.40.50.300">
    <property type="entry name" value="P-loop containing nucleotide triphosphate hydrolases"/>
    <property type="match status" value="1"/>
</dbReference>
<keyword evidence="1" id="KW-0547">Nucleotide-binding</keyword>
<dbReference type="PANTHER" id="PTHR46844:SF1">
    <property type="entry name" value="SLR5058 PROTEIN"/>
    <property type="match status" value="1"/>
</dbReference>
<dbReference type="eggNOG" id="COG4886">
    <property type="taxonomic scope" value="Bacteria"/>
</dbReference>
<dbReference type="Pfam" id="PF22733">
    <property type="entry name" value="NNH1"/>
    <property type="match status" value="1"/>
</dbReference>
<name>A5CNQ0_CLAM3</name>
<dbReference type="HOGENOM" id="CLU_009117_0_0_11"/>
<keyword evidence="5" id="KW-1185">Reference proteome</keyword>
<dbReference type="PROSITE" id="PS50837">
    <property type="entry name" value="NACHT"/>
    <property type="match status" value="1"/>
</dbReference>
<evidence type="ECO:0000313" key="5">
    <source>
        <dbReference type="Proteomes" id="UP000001564"/>
    </source>
</evidence>
<dbReference type="GO" id="GO:0005524">
    <property type="term" value="F:ATP binding"/>
    <property type="evidence" value="ECO:0007669"/>
    <property type="project" value="UniProtKB-KW"/>
</dbReference>
<dbReference type="AlphaFoldDB" id="A5CNQ0"/>
<dbReference type="Pfam" id="PF05729">
    <property type="entry name" value="NACHT"/>
    <property type="match status" value="1"/>
</dbReference>
<evidence type="ECO:0000259" key="3">
    <source>
        <dbReference type="PROSITE" id="PS50837"/>
    </source>
</evidence>
<dbReference type="Gene3D" id="3.80.10.10">
    <property type="entry name" value="Ribonuclease Inhibitor"/>
    <property type="match status" value="1"/>
</dbReference>
<gene>
    <name evidence="4" type="ordered locus">CMM_0661</name>
</gene>
<proteinExistence type="predicted"/>
<dbReference type="InterPro" id="IPR007111">
    <property type="entry name" value="NACHT_NTPase"/>
</dbReference>
<evidence type="ECO:0000256" key="2">
    <source>
        <dbReference type="ARBA" id="ARBA00022840"/>
    </source>
</evidence>
<dbReference type="InterPro" id="IPR054547">
    <property type="entry name" value="NNH1"/>
</dbReference>
<dbReference type="InterPro" id="IPR027417">
    <property type="entry name" value="P-loop_NTPase"/>
</dbReference>
<protein>
    <recommendedName>
        <fullName evidence="3">NACHT domain-containing protein</fullName>
    </recommendedName>
</protein>
<reference evidence="4 5" key="1">
    <citation type="journal article" date="2008" name="J. Bacteriol.">
        <title>The genome sequence of the tomato-pathogenic actinomycete Clavibacter michiganensis subsp. michiganensis NCPPB382 reveals a large island involved in pathogenicity.</title>
        <authorList>
            <person name="Gartemann K.H."/>
            <person name="Abt B."/>
            <person name="Bekel T."/>
            <person name="Burger A."/>
            <person name="Engemann J."/>
            <person name="Flugel M."/>
            <person name="Gaigalat L."/>
            <person name="Goesmann A."/>
            <person name="Grafen I."/>
            <person name="Kalinowski J."/>
            <person name="Kaup O."/>
            <person name="Kirchner O."/>
            <person name="Krause L."/>
            <person name="Linke B."/>
            <person name="McHardy A."/>
            <person name="Meyer F."/>
            <person name="Pohle S."/>
            <person name="Ruckert C."/>
            <person name="Schneiker S."/>
            <person name="Zellermann E.M."/>
            <person name="Puhler A."/>
            <person name="Eichenlaub R."/>
            <person name="Kaiser O."/>
            <person name="Bartels D."/>
        </authorList>
    </citation>
    <scope>NUCLEOTIDE SEQUENCE [LARGE SCALE GENOMIC DNA]</scope>
    <source>
        <strain evidence="4 5">NCPPB 382</strain>
    </source>
</reference>
<accession>A5CNQ0</accession>
<sequence>MIETLGYAVAASAAKAIFSFWTTGVANSDSASDVTSLVVSTLTDSRDRRAAERQISGMAESIYNQLEPLIAVEYGRVDAGEVEIVLEAVQSVVGTAAASAELVIKSDFDSMVLERHIRHEDSALRSFGLSERGQAFYDMMITECCDYITEIAAQLPDFQTQAAREILRRETSLMTLAQDALLVLPKSSVPDTFGRGTDHERFETRYKRAVAAFANKLELFGVTSDTARRPYDLSVAYISLGIMSQAPGSAPEGRDRPDEDDGVTSRADAYFADHSKVLLTGDAGSGKTTLLRWLAGLAARNASAVEEAGSWRDRVPFVIPLRQFADEALPTPGMYINLIKPNLAETAPPGWAHHVLEAGRGAVLVDGLDEVPIARRGEVLAWIDELNQDFPGNSILVTSRGAALTSEWESSTMFDRASLQAMSPSDIQSFVNHWHDAMRRTVLADERDHVSVAHAGMLNVIKTRANIRALSRTPLLCALMCALHLENASSLPNDKMSLYRTALEMLVMKRDNDRRLARTDKQLSLTDRMIVLQRLAMWMHENGVADAPYAAYQAAIGRSLLVLNKANWTEEEAASFMLERCGVLRQPMPERVDFIHRSFLEYLAAAAEVSDDSIPKLLMHATEETWREVVIMAAGHANNAQRRRILEGLLDRGSAEDSNRHQLYLLAVACLQTVPELPVDLRDRLQDALNSVVPPTTMTEASAVASAGQSAAPLLKRSNMKVMEAVGSVRALALIGGQEAFESLKTYRREHRLTVIRQLLRAWPAFDAEEYANEVLVDSPFIRGEFRVTEPEQVVHLSKFRRLETIHIDISERLAGWDDLASVSGDERVASLELTSMTWMLDLSSAPILPGLRFLRLKGVDFLQSLIGIERYSELEHLEVTGAISLRDLGRLNLLPKLQTLVIDAPSLETLSVLSMMERPIESARVRCSANLRSIGPRIMAKEFALSGYYVGRGQDSAIELSGLAGSSDMKKLSLELFAYPPSVELPAGLTRLIIGSSVNQLSGGEAVETLITYEAPSAGLMRWIQDTQSLLNVQIVSVFEVADIHNILAAMPRRSGFNVTFPAIFDFDFNADNDGVFDGYDVEVEFFDVTFVQHE</sequence>
<feature type="domain" description="NACHT" evidence="3">
    <location>
        <begin position="275"/>
        <end position="511"/>
    </location>
</feature>
<keyword evidence="2" id="KW-0067">ATP-binding</keyword>
<dbReference type="KEGG" id="cmi:CMM_0661"/>
<dbReference type="EMBL" id="AM711867">
    <property type="protein sequence ID" value="CAN00689.1"/>
    <property type="molecule type" value="Genomic_DNA"/>
</dbReference>
<dbReference type="SUPFAM" id="SSF52540">
    <property type="entry name" value="P-loop containing nucleoside triphosphate hydrolases"/>
    <property type="match status" value="1"/>
</dbReference>
<dbReference type="InterPro" id="IPR032675">
    <property type="entry name" value="LRR_dom_sf"/>
</dbReference>
<evidence type="ECO:0000256" key="1">
    <source>
        <dbReference type="ARBA" id="ARBA00022741"/>
    </source>
</evidence>
<dbReference type="Proteomes" id="UP000001564">
    <property type="component" value="Chromosome"/>
</dbReference>